<dbReference type="AlphaFoldDB" id="A0A1G8Y0R9"/>
<dbReference type="PANTHER" id="PTHR41251">
    <property type="entry name" value="NON-HOMOLOGOUS END JOINING PROTEIN KU"/>
    <property type="match status" value="1"/>
</dbReference>
<dbReference type="GO" id="GO:0006310">
    <property type="term" value="P:DNA recombination"/>
    <property type="evidence" value="ECO:0007669"/>
    <property type="project" value="UniProtKB-KW"/>
</dbReference>
<protein>
    <recommendedName>
        <fullName evidence="3">Non-homologous end joining protein Ku</fullName>
    </recommendedName>
</protein>
<organism evidence="6 7">
    <name type="scientific">Actinopolyspora mzabensis</name>
    <dbReference type="NCBI Taxonomy" id="995066"/>
    <lineage>
        <taxon>Bacteria</taxon>
        <taxon>Bacillati</taxon>
        <taxon>Actinomycetota</taxon>
        <taxon>Actinomycetes</taxon>
        <taxon>Actinopolysporales</taxon>
        <taxon>Actinopolysporaceae</taxon>
        <taxon>Actinopolyspora</taxon>
    </lineage>
</organism>
<evidence type="ECO:0000256" key="2">
    <source>
        <dbReference type="ARBA" id="ARBA00023172"/>
    </source>
</evidence>
<comment type="similarity">
    <text evidence="3">Belongs to the prokaryotic Ku family.</text>
</comment>
<dbReference type="Gene3D" id="2.40.290.10">
    <property type="match status" value="1"/>
</dbReference>
<dbReference type="InterPro" id="IPR009187">
    <property type="entry name" value="Prok_Ku"/>
</dbReference>
<proteinExistence type="inferred from homology"/>
<accession>A0A1G8Y0R9</accession>
<dbReference type="OrthoDB" id="9795084at2"/>
<keyword evidence="1 3" id="KW-0238">DNA-binding</keyword>
<feature type="compositionally biased region" description="Basic and acidic residues" evidence="4">
    <location>
        <begin position="277"/>
        <end position="292"/>
    </location>
</feature>
<dbReference type="RefSeq" id="WP_092626970.1">
    <property type="nucleotide sequence ID" value="NZ_FNFM01000003.1"/>
</dbReference>
<evidence type="ECO:0000313" key="6">
    <source>
        <dbReference type="EMBL" id="SDJ95620.1"/>
    </source>
</evidence>
<dbReference type="SMART" id="SM00559">
    <property type="entry name" value="Ku78"/>
    <property type="match status" value="1"/>
</dbReference>
<feature type="domain" description="Ku" evidence="5">
    <location>
        <begin position="53"/>
        <end position="181"/>
    </location>
</feature>
<name>A0A1G8Y0R9_ACTMZ</name>
<keyword evidence="3" id="KW-0234">DNA repair</keyword>
<evidence type="ECO:0000259" key="5">
    <source>
        <dbReference type="SMART" id="SM00559"/>
    </source>
</evidence>
<dbReference type="SUPFAM" id="SSF100939">
    <property type="entry name" value="SPOC domain-like"/>
    <property type="match status" value="1"/>
</dbReference>
<dbReference type="InterPro" id="IPR016194">
    <property type="entry name" value="SPOC-like_C_dom_sf"/>
</dbReference>
<keyword evidence="7" id="KW-1185">Reference proteome</keyword>
<comment type="function">
    <text evidence="3">With LigD forms a non-homologous end joining (NHEJ) DNA repair enzyme, which repairs dsDNA breaks with reduced fidelity. Binds linear dsDNA with 5'- and 3'- overhangs but not closed circular dsDNA nor ssDNA. Recruits and stimulates the ligase activity of LigD.</text>
</comment>
<evidence type="ECO:0000256" key="1">
    <source>
        <dbReference type="ARBA" id="ARBA00023125"/>
    </source>
</evidence>
<feature type="region of interest" description="Disordered" evidence="4">
    <location>
        <begin position="307"/>
        <end position="350"/>
    </location>
</feature>
<feature type="region of interest" description="Disordered" evidence="4">
    <location>
        <begin position="255"/>
        <end position="292"/>
    </location>
</feature>
<gene>
    <name evidence="3" type="primary">ku</name>
    <name evidence="6" type="ORF">SAMN04487820_103145</name>
</gene>
<dbReference type="EMBL" id="FNFM01000003">
    <property type="protein sequence ID" value="SDJ95620.1"/>
    <property type="molecule type" value="Genomic_DNA"/>
</dbReference>
<evidence type="ECO:0000313" key="7">
    <source>
        <dbReference type="Proteomes" id="UP000199213"/>
    </source>
</evidence>
<keyword evidence="2 3" id="KW-0233">DNA recombination</keyword>
<reference evidence="7" key="1">
    <citation type="submission" date="2016-10" db="EMBL/GenBank/DDBJ databases">
        <authorList>
            <person name="Varghese N."/>
            <person name="Submissions S."/>
        </authorList>
    </citation>
    <scope>NUCLEOTIDE SEQUENCE [LARGE SCALE GENOMIC DNA]</scope>
    <source>
        <strain evidence="7">DSM 45460</strain>
    </source>
</reference>
<sequence>MPHKIWAGSLKFGLVTIPVGLYSATEEHGIRFNQYERGTSDRVRYRRINERTGKELEGDEVVRGREIDGVLVTVEQHELDEVAPERSGTIEVDEFVDLSEIDPVHFQKSYWLAPADRRNARAYALLRRAMSETGRVGIATFVFRGREYLTAVRPEDDVLVLHTLFFLEEIRDPANVLEHTSEDERYDSRELRLAGDLIRSMSTPWRPAEHYDTHTARIERLLEDKAAGRANRAVSERTEPPEPVDLADALRRSTARVRAGTGSPGNTAESSRGNTPPDRRDAESVSTLSRDELRRRARELDIRGRSKLNRAQLERAITESPGVHRSRQPENEPAGKKPRRRGRGQGGGSP</sequence>
<dbReference type="InterPro" id="IPR006164">
    <property type="entry name" value="DNA_bd_Ku70/Ku80"/>
</dbReference>
<dbReference type="GO" id="GO:0003690">
    <property type="term" value="F:double-stranded DNA binding"/>
    <property type="evidence" value="ECO:0007669"/>
    <property type="project" value="UniProtKB-UniRule"/>
</dbReference>
<feature type="compositionally biased region" description="Polar residues" evidence="4">
    <location>
        <begin position="264"/>
        <end position="274"/>
    </location>
</feature>
<dbReference type="GO" id="GO:0006303">
    <property type="term" value="P:double-strand break repair via nonhomologous end joining"/>
    <property type="evidence" value="ECO:0007669"/>
    <property type="project" value="UniProtKB-UniRule"/>
</dbReference>
<evidence type="ECO:0000256" key="4">
    <source>
        <dbReference type="SAM" id="MobiDB-lite"/>
    </source>
</evidence>
<dbReference type="Pfam" id="PF02735">
    <property type="entry name" value="Ku"/>
    <property type="match status" value="1"/>
</dbReference>
<keyword evidence="3" id="KW-0227">DNA damage</keyword>
<dbReference type="NCBIfam" id="TIGR02772">
    <property type="entry name" value="Ku_bact"/>
    <property type="match status" value="1"/>
</dbReference>
<dbReference type="PANTHER" id="PTHR41251:SF1">
    <property type="entry name" value="NON-HOMOLOGOUS END JOINING PROTEIN KU"/>
    <property type="match status" value="1"/>
</dbReference>
<comment type="subunit">
    <text evidence="3">Homodimer. Interacts with LigD.</text>
</comment>
<dbReference type="Proteomes" id="UP000199213">
    <property type="component" value="Unassembled WGS sequence"/>
</dbReference>
<dbReference type="HAMAP" id="MF_01875">
    <property type="entry name" value="Prokaryotic_Ku"/>
    <property type="match status" value="1"/>
</dbReference>
<evidence type="ECO:0000256" key="3">
    <source>
        <dbReference type="HAMAP-Rule" id="MF_01875"/>
    </source>
</evidence>